<keyword evidence="4 5" id="KW-0472">Membrane</keyword>
<feature type="transmembrane region" description="Helical" evidence="5">
    <location>
        <begin position="243"/>
        <end position="270"/>
    </location>
</feature>
<accession>A0A1M5XMB8</accession>
<dbReference type="Proteomes" id="UP000184241">
    <property type="component" value="Unassembled WGS sequence"/>
</dbReference>
<dbReference type="Pfam" id="PF00122">
    <property type="entry name" value="E1-E2_ATPase"/>
    <property type="match status" value="1"/>
</dbReference>
<dbReference type="InterPro" id="IPR023214">
    <property type="entry name" value="HAD_sf"/>
</dbReference>
<feature type="domain" description="P-type ATPase A" evidence="6">
    <location>
        <begin position="103"/>
        <end position="193"/>
    </location>
</feature>
<evidence type="ECO:0000259" key="6">
    <source>
        <dbReference type="Pfam" id="PF00122"/>
    </source>
</evidence>
<dbReference type="Gene3D" id="2.70.150.10">
    <property type="entry name" value="Calcium-transporting ATPase, cytoplasmic transduction domain A"/>
    <property type="match status" value="1"/>
</dbReference>
<dbReference type="InterPro" id="IPR059000">
    <property type="entry name" value="ATPase_P-type_domA"/>
</dbReference>
<name>A0A1M5XMB8_9CLOT</name>
<evidence type="ECO:0000256" key="5">
    <source>
        <dbReference type="SAM" id="Phobius"/>
    </source>
</evidence>
<reference evidence="7 8" key="1">
    <citation type="submission" date="2016-11" db="EMBL/GenBank/DDBJ databases">
        <authorList>
            <person name="Jaros S."/>
            <person name="Januszkiewicz K."/>
            <person name="Wedrychowicz H."/>
        </authorList>
    </citation>
    <scope>NUCLEOTIDE SEQUENCE [LARGE SCALE GENOMIC DNA]</scope>
    <source>
        <strain evidence="7 8">DSM 6191</strain>
    </source>
</reference>
<dbReference type="InterPro" id="IPR018303">
    <property type="entry name" value="ATPase_P-typ_P_site"/>
</dbReference>
<feature type="transmembrane region" description="Helical" evidence="5">
    <location>
        <begin position="214"/>
        <end position="231"/>
    </location>
</feature>
<dbReference type="PANTHER" id="PTHR42861">
    <property type="entry name" value="CALCIUM-TRANSPORTING ATPASE"/>
    <property type="match status" value="1"/>
</dbReference>
<keyword evidence="2 5" id="KW-0812">Transmembrane</keyword>
<evidence type="ECO:0000256" key="1">
    <source>
        <dbReference type="ARBA" id="ARBA00004141"/>
    </source>
</evidence>
<dbReference type="GO" id="GO:0016020">
    <property type="term" value="C:membrane"/>
    <property type="evidence" value="ECO:0007669"/>
    <property type="project" value="UniProtKB-SubCell"/>
</dbReference>
<dbReference type="InterPro" id="IPR001757">
    <property type="entry name" value="P_typ_ATPase"/>
</dbReference>
<keyword evidence="3 5" id="KW-1133">Transmembrane helix</keyword>
<evidence type="ECO:0000256" key="4">
    <source>
        <dbReference type="ARBA" id="ARBA00023136"/>
    </source>
</evidence>
<dbReference type="RefSeq" id="WP_242950101.1">
    <property type="nucleotide sequence ID" value="NZ_FQXU01000005.1"/>
</dbReference>
<comment type="subcellular location">
    <subcellularLocation>
        <location evidence="1">Membrane</location>
        <topology evidence="1">Multi-pass membrane protein</topology>
    </subcellularLocation>
</comment>
<feature type="transmembrane region" description="Helical" evidence="5">
    <location>
        <begin position="67"/>
        <end position="85"/>
    </location>
</feature>
<dbReference type="EMBL" id="FQXU01000005">
    <property type="protein sequence ID" value="SHI00896.1"/>
    <property type="molecule type" value="Genomic_DNA"/>
</dbReference>
<evidence type="ECO:0000256" key="2">
    <source>
        <dbReference type="ARBA" id="ARBA00022692"/>
    </source>
</evidence>
<dbReference type="GO" id="GO:0016887">
    <property type="term" value="F:ATP hydrolysis activity"/>
    <property type="evidence" value="ECO:0007669"/>
    <property type="project" value="InterPro"/>
</dbReference>
<feature type="transmembrane region" description="Helical" evidence="5">
    <location>
        <begin position="39"/>
        <end position="61"/>
    </location>
</feature>
<gene>
    <name evidence="7" type="ORF">SAMN02745941_01515</name>
</gene>
<dbReference type="Gene3D" id="3.40.50.1000">
    <property type="entry name" value="HAD superfamily/HAD-like"/>
    <property type="match status" value="1"/>
</dbReference>
<protein>
    <submittedName>
        <fullName evidence="7">ATPase, P-type (Transporting), HAD superfamily, subfamily IC</fullName>
    </submittedName>
</protein>
<dbReference type="GO" id="GO:0005524">
    <property type="term" value="F:ATP binding"/>
    <property type="evidence" value="ECO:0007669"/>
    <property type="project" value="InterPro"/>
</dbReference>
<dbReference type="AlphaFoldDB" id="A0A1M5XMB8"/>
<organism evidence="7 8">
    <name type="scientific">Clostridium intestinale DSM 6191</name>
    <dbReference type="NCBI Taxonomy" id="1121320"/>
    <lineage>
        <taxon>Bacteria</taxon>
        <taxon>Bacillati</taxon>
        <taxon>Bacillota</taxon>
        <taxon>Clostridia</taxon>
        <taxon>Eubacteriales</taxon>
        <taxon>Clostridiaceae</taxon>
        <taxon>Clostridium</taxon>
    </lineage>
</organism>
<sequence>MNDLRNIVGLTNEQVEIQKRSGLSNTAVKPLSKTKLQIIISNVFTYFNLVFAIITILLISVKSYRDLTFLPIIIANILIGIIQELRAKKVLDKLTMINTPCSLAIRNGKRVKIPVHELVKDDIVIFKAGNQISADCIIIKGDVTVNEALLTGEADEVHKYEGDTLMSGSFVVSGQCYARLEKVGEESYISQLTLEAKASKKEEQSKIIRSLNKIVKIVGIIIIPIGITLFYQQYIVQGESAKISIQAMVAAIIGMIPEGLFLLASVTLAISAMKLAKGKVLLHDMKSIETLARVDTLCVDKTGTITDGTMKVIDMYLLNKKMI</sequence>
<proteinExistence type="predicted"/>
<dbReference type="PROSITE" id="PS00154">
    <property type="entry name" value="ATPASE_E1_E2"/>
    <property type="match status" value="1"/>
</dbReference>
<dbReference type="SUPFAM" id="SSF81653">
    <property type="entry name" value="Calcium ATPase, transduction domain A"/>
    <property type="match status" value="1"/>
</dbReference>
<dbReference type="SUPFAM" id="SSF81665">
    <property type="entry name" value="Calcium ATPase, transmembrane domain M"/>
    <property type="match status" value="1"/>
</dbReference>
<evidence type="ECO:0000313" key="7">
    <source>
        <dbReference type="EMBL" id="SHI00896.1"/>
    </source>
</evidence>
<dbReference type="PRINTS" id="PR00121">
    <property type="entry name" value="NAKATPASE"/>
</dbReference>
<evidence type="ECO:0000256" key="3">
    <source>
        <dbReference type="ARBA" id="ARBA00022989"/>
    </source>
</evidence>
<dbReference type="PRINTS" id="PR00119">
    <property type="entry name" value="CATATPASE"/>
</dbReference>
<dbReference type="InterPro" id="IPR023298">
    <property type="entry name" value="ATPase_P-typ_TM_dom_sf"/>
</dbReference>
<dbReference type="InterPro" id="IPR008250">
    <property type="entry name" value="ATPase_P-typ_transduc_dom_A_sf"/>
</dbReference>
<dbReference type="Gene3D" id="1.20.1110.10">
    <property type="entry name" value="Calcium-transporting ATPase, transmembrane domain"/>
    <property type="match status" value="1"/>
</dbReference>
<evidence type="ECO:0000313" key="8">
    <source>
        <dbReference type="Proteomes" id="UP000184241"/>
    </source>
</evidence>
<dbReference type="NCBIfam" id="TIGR01494">
    <property type="entry name" value="ATPase_P-type"/>
    <property type="match status" value="1"/>
</dbReference>